<dbReference type="EMBL" id="AP025314">
    <property type="protein sequence ID" value="BDD08577.1"/>
    <property type="molecule type" value="Genomic_DNA"/>
</dbReference>
<reference evidence="2 3" key="1">
    <citation type="submission" date="2021-12" db="EMBL/GenBank/DDBJ databases">
        <title>Genome sequencing of bacteria with rrn-lacking chromosome and rrn-plasmid.</title>
        <authorList>
            <person name="Anda M."/>
            <person name="Iwasaki W."/>
        </authorList>
    </citation>
    <scope>NUCLEOTIDE SEQUENCE [LARGE SCALE GENOMIC DNA]</scope>
    <source>
        <strain evidence="2 3">DSM 100852</strain>
    </source>
</reference>
<dbReference type="AlphaFoldDB" id="A0AAU9CKX2"/>
<keyword evidence="3" id="KW-1185">Reference proteome</keyword>
<sequence>MRAFSRSNYIKKSPRGLKKYDQKRVKTDMEDPGGGFFIVLAVSSLLFGGIILGSRGLAINCEQMQFWELIADGAF</sequence>
<proteinExistence type="predicted"/>
<dbReference type="Proteomes" id="UP001348817">
    <property type="component" value="Chromosome"/>
</dbReference>
<keyword evidence="1" id="KW-1133">Transmembrane helix</keyword>
<evidence type="ECO:0000313" key="3">
    <source>
        <dbReference type="Proteomes" id="UP001348817"/>
    </source>
</evidence>
<dbReference type="KEGG" id="fax:FUAX_10090"/>
<organism evidence="2 3">
    <name type="scientific">Fulvitalea axinellae</name>
    <dbReference type="NCBI Taxonomy" id="1182444"/>
    <lineage>
        <taxon>Bacteria</taxon>
        <taxon>Pseudomonadati</taxon>
        <taxon>Bacteroidota</taxon>
        <taxon>Cytophagia</taxon>
        <taxon>Cytophagales</taxon>
        <taxon>Persicobacteraceae</taxon>
        <taxon>Fulvitalea</taxon>
    </lineage>
</organism>
<protein>
    <submittedName>
        <fullName evidence="2">Uncharacterized protein</fullName>
    </submittedName>
</protein>
<evidence type="ECO:0000313" key="2">
    <source>
        <dbReference type="EMBL" id="BDD08577.1"/>
    </source>
</evidence>
<evidence type="ECO:0000256" key="1">
    <source>
        <dbReference type="SAM" id="Phobius"/>
    </source>
</evidence>
<gene>
    <name evidence="2" type="ORF">FUAX_10090</name>
</gene>
<name>A0AAU9CKX2_9BACT</name>
<feature type="transmembrane region" description="Helical" evidence="1">
    <location>
        <begin position="34"/>
        <end position="54"/>
    </location>
</feature>
<keyword evidence="1" id="KW-0472">Membrane</keyword>
<keyword evidence="1" id="KW-0812">Transmembrane</keyword>
<accession>A0AAU9CKX2</accession>